<accession>A0A3P7YXR0</accession>
<keyword evidence="3" id="KW-1185">Reference proteome</keyword>
<evidence type="ECO:0008006" key="4">
    <source>
        <dbReference type="Google" id="ProtNLM"/>
    </source>
</evidence>
<name>A0A3P7YXR0_9TREM</name>
<evidence type="ECO:0000313" key="2">
    <source>
        <dbReference type="EMBL" id="VDO77084.1"/>
    </source>
</evidence>
<feature type="chain" id="PRO_5018073155" description="ShKT domain-containing protein" evidence="1">
    <location>
        <begin position="25"/>
        <end position="51"/>
    </location>
</feature>
<organism evidence="2 3">
    <name type="scientific">Schistosoma margrebowiei</name>
    <dbReference type="NCBI Taxonomy" id="48269"/>
    <lineage>
        <taxon>Eukaryota</taxon>
        <taxon>Metazoa</taxon>
        <taxon>Spiralia</taxon>
        <taxon>Lophotrochozoa</taxon>
        <taxon>Platyhelminthes</taxon>
        <taxon>Trematoda</taxon>
        <taxon>Digenea</taxon>
        <taxon>Strigeidida</taxon>
        <taxon>Schistosomatoidea</taxon>
        <taxon>Schistosomatidae</taxon>
        <taxon>Schistosoma</taxon>
    </lineage>
</organism>
<protein>
    <recommendedName>
        <fullName evidence="4">ShKT domain-containing protein</fullName>
    </recommendedName>
</protein>
<dbReference type="Proteomes" id="UP000277204">
    <property type="component" value="Unassembled WGS sequence"/>
</dbReference>
<evidence type="ECO:0000256" key="1">
    <source>
        <dbReference type="SAM" id="SignalP"/>
    </source>
</evidence>
<gene>
    <name evidence="2" type="ORF">SMRZ_LOCUS7582</name>
</gene>
<reference evidence="2 3" key="1">
    <citation type="submission" date="2018-11" db="EMBL/GenBank/DDBJ databases">
        <authorList>
            <consortium name="Pathogen Informatics"/>
        </authorList>
    </citation>
    <scope>NUCLEOTIDE SEQUENCE [LARGE SCALE GENOMIC DNA]</scope>
    <source>
        <strain evidence="2 3">Zambia</strain>
    </source>
</reference>
<keyword evidence="1" id="KW-0732">Signal</keyword>
<dbReference type="AlphaFoldDB" id="A0A3P7YXR0"/>
<evidence type="ECO:0000313" key="3">
    <source>
        <dbReference type="Proteomes" id="UP000277204"/>
    </source>
</evidence>
<sequence>MCSIIGASDWCSWFIFKMWTACWASGTCRCPNRNRAVYGICSRASCSYCRK</sequence>
<dbReference type="EMBL" id="UZAI01003090">
    <property type="protein sequence ID" value="VDO77084.1"/>
    <property type="molecule type" value="Genomic_DNA"/>
</dbReference>
<proteinExistence type="predicted"/>
<feature type="signal peptide" evidence="1">
    <location>
        <begin position="1"/>
        <end position="24"/>
    </location>
</feature>